<evidence type="ECO:0000313" key="1">
    <source>
        <dbReference type="EMBL" id="KAJ0111578.1"/>
    </source>
</evidence>
<dbReference type="EMBL" id="CM047897">
    <property type="protein sequence ID" value="KAJ0111578.1"/>
    <property type="molecule type" value="Genomic_DNA"/>
</dbReference>
<accession>A0ACC1C790</accession>
<gene>
    <name evidence="1" type="ORF">Patl1_02100</name>
</gene>
<proteinExistence type="predicted"/>
<dbReference type="Proteomes" id="UP001164250">
    <property type="component" value="Chromosome 1"/>
</dbReference>
<sequence length="50" mass="5967">MRLWILRVFAEARKYIEGEMLLEPTPLKIWASKFCVLLIHCNFNSTDKKI</sequence>
<comment type="caution">
    <text evidence="1">The sequence shown here is derived from an EMBL/GenBank/DDBJ whole genome shotgun (WGS) entry which is preliminary data.</text>
</comment>
<organism evidence="1 2">
    <name type="scientific">Pistacia atlantica</name>
    <dbReference type="NCBI Taxonomy" id="434234"/>
    <lineage>
        <taxon>Eukaryota</taxon>
        <taxon>Viridiplantae</taxon>
        <taxon>Streptophyta</taxon>
        <taxon>Embryophyta</taxon>
        <taxon>Tracheophyta</taxon>
        <taxon>Spermatophyta</taxon>
        <taxon>Magnoliopsida</taxon>
        <taxon>eudicotyledons</taxon>
        <taxon>Gunneridae</taxon>
        <taxon>Pentapetalae</taxon>
        <taxon>rosids</taxon>
        <taxon>malvids</taxon>
        <taxon>Sapindales</taxon>
        <taxon>Anacardiaceae</taxon>
        <taxon>Pistacia</taxon>
    </lineage>
</organism>
<evidence type="ECO:0000313" key="2">
    <source>
        <dbReference type="Proteomes" id="UP001164250"/>
    </source>
</evidence>
<name>A0ACC1C790_9ROSI</name>
<reference evidence="2" key="1">
    <citation type="journal article" date="2023" name="G3 (Bethesda)">
        <title>Genome assembly and association tests identify interacting loci associated with vigor, precocity, and sex in interspecific pistachio rootstocks.</title>
        <authorList>
            <person name="Palmer W."/>
            <person name="Jacygrad E."/>
            <person name="Sagayaradj S."/>
            <person name="Cavanaugh K."/>
            <person name="Han R."/>
            <person name="Bertier L."/>
            <person name="Beede B."/>
            <person name="Kafkas S."/>
            <person name="Golino D."/>
            <person name="Preece J."/>
            <person name="Michelmore R."/>
        </authorList>
    </citation>
    <scope>NUCLEOTIDE SEQUENCE [LARGE SCALE GENOMIC DNA]</scope>
</reference>
<protein>
    <submittedName>
        <fullName evidence="1">Uncharacterized protein</fullName>
    </submittedName>
</protein>
<keyword evidence="2" id="KW-1185">Reference proteome</keyword>